<dbReference type="GO" id="GO:0008270">
    <property type="term" value="F:zinc ion binding"/>
    <property type="evidence" value="ECO:0007669"/>
    <property type="project" value="UniProtKB-KW"/>
</dbReference>
<feature type="domain" description="RING-type" evidence="5">
    <location>
        <begin position="462"/>
        <end position="503"/>
    </location>
</feature>
<evidence type="ECO:0000313" key="7">
    <source>
        <dbReference type="Proteomes" id="UP000489600"/>
    </source>
</evidence>
<dbReference type="SUPFAM" id="SSF57850">
    <property type="entry name" value="RING/U-box"/>
    <property type="match status" value="1"/>
</dbReference>
<keyword evidence="7" id="KW-1185">Reference proteome</keyword>
<dbReference type="InterPro" id="IPR013083">
    <property type="entry name" value="Znf_RING/FYVE/PHD"/>
</dbReference>
<evidence type="ECO:0000313" key="6">
    <source>
        <dbReference type="EMBL" id="VVA98855.1"/>
    </source>
</evidence>
<evidence type="ECO:0000256" key="2">
    <source>
        <dbReference type="ARBA" id="ARBA00022771"/>
    </source>
</evidence>
<evidence type="ECO:0000256" key="4">
    <source>
        <dbReference type="PROSITE-ProRule" id="PRU00175"/>
    </source>
</evidence>
<dbReference type="PANTHER" id="PTHR31286">
    <property type="entry name" value="GLYCINE-RICH CELL WALL STRUCTURAL PROTEIN 1.8-LIKE"/>
    <property type="match status" value="1"/>
</dbReference>
<evidence type="ECO:0000256" key="3">
    <source>
        <dbReference type="ARBA" id="ARBA00022833"/>
    </source>
</evidence>
<dbReference type="PANTHER" id="PTHR31286:SF178">
    <property type="entry name" value="DUF4283 DOMAIN-CONTAINING PROTEIN"/>
    <property type="match status" value="1"/>
</dbReference>
<dbReference type="OrthoDB" id="1071479at2759"/>
<dbReference type="Pfam" id="PF14111">
    <property type="entry name" value="DUF4283"/>
    <property type="match status" value="1"/>
</dbReference>
<protein>
    <recommendedName>
        <fullName evidence="5">RING-type domain-containing protein</fullName>
    </recommendedName>
</protein>
<dbReference type="Gene3D" id="3.30.40.10">
    <property type="entry name" value="Zinc/RING finger domain, C3HC4 (zinc finger)"/>
    <property type="match status" value="1"/>
</dbReference>
<dbReference type="InterPro" id="IPR025836">
    <property type="entry name" value="Zn_knuckle_CX2CX4HX4C"/>
</dbReference>
<dbReference type="SMART" id="SM00744">
    <property type="entry name" value="RINGv"/>
    <property type="match status" value="1"/>
</dbReference>
<dbReference type="AlphaFoldDB" id="A0A565BCE1"/>
<dbReference type="SMART" id="SM00184">
    <property type="entry name" value="RING"/>
    <property type="match status" value="1"/>
</dbReference>
<keyword evidence="3" id="KW-0862">Zinc</keyword>
<proteinExistence type="predicted"/>
<dbReference type="InterPro" id="IPR025558">
    <property type="entry name" value="DUF4283"/>
</dbReference>
<evidence type="ECO:0000256" key="1">
    <source>
        <dbReference type="ARBA" id="ARBA00022723"/>
    </source>
</evidence>
<dbReference type="Proteomes" id="UP000489600">
    <property type="component" value="Unassembled WGS sequence"/>
</dbReference>
<gene>
    <name evidence="6" type="ORF">ANE_LOCUS9300</name>
</gene>
<dbReference type="Pfam" id="PF14392">
    <property type="entry name" value="zf-CCHC_4"/>
    <property type="match status" value="1"/>
</dbReference>
<dbReference type="InterPro" id="IPR001841">
    <property type="entry name" value="Znf_RING"/>
</dbReference>
<keyword evidence="2 4" id="KW-0863">Zinc-finger</keyword>
<evidence type="ECO:0000259" key="5">
    <source>
        <dbReference type="PROSITE" id="PS50089"/>
    </source>
</evidence>
<keyword evidence="1" id="KW-0479">Metal-binding</keyword>
<reference evidence="6" key="1">
    <citation type="submission" date="2019-07" db="EMBL/GenBank/DDBJ databases">
        <authorList>
            <person name="Dittberner H."/>
        </authorList>
    </citation>
    <scope>NUCLEOTIDE SEQUENCE [LARGE SCALE GENOMIC DNA]</scope>
</reference>
<name>A0A565BCE1_9BRAS</name>
<sequence>MLTLAGKFFTSLPPPSINNVETSLHDQWSSFLSGGFKVTPFDEEIILFDFVEEQDLKKVLKEGPWNVDGVILVLKEYPLGTSLSNIDFSVACFWVKVEGLLLFHYTRQEFVKIAKRLSDKPLICEYINWSQRYFGVRVEVDLRKPLEAGFFIGDQREPHFVKFRYEKLGNFCEACGKIDHIDCGKTPKERALTSEFKTKTYGPWLRCCFTCSVSSAPARFECNFLEKPIGETTDKGEAELLVEFKIVVEYRSEHEWSGKTLTYTVPEKDERHCFRLPLSLLSETTPNYAEVYEVLSSEIQEIASLVGLRSCEKDGVIGSFIDYLVENTNKWSHCRRRFVPLTANITKQIMIPMVEYEKVLQERRDDELRGKINVKISELIKTRVERNENLLSVSQWMESIKEALREIGVTLVESELEQRAIEASNEAIEMELSWRKGPKPADREIVEELETVNVLGHEMSLCTICKEDMFIGEEATRMPCSHLFHKQCLQGWLKTANSCPLCRFQLPTSNV</sequence>
<dbReference type="PROSITE" id="PS50089">
    <property type="entry name" value="ZF_RING_2"/>
    <property type="match status" value="1"/>
</dbReference>
<accession>A0A565BCE1</accession>
<dbReference type="Pfam" id="PF13639">
    <property type="entry name" value="zf-RING_2"/>
    <property type="match status" value="1"/>
</dbReference>
<dbReference type="EMBL" id="CABITT030000003">
    <property type="protein sequence ID" value="VVA98855.1"/>
    <property type="molecule type" value="Genomic_DNA"/>
</dbReference>
<organism evidence="6 7">
    <name type="scientific">Arabis nemorensis</name>
    <dbReference type="NCBI Taxonomy" id="586526"/>
    <lineage>
        <taxon>Eukaryota</taxon>
        <taxon>Viridiplantae</taxon>
        <taxon>Streptophyta</taxon>
        <taxon>Embryophyta</taxon>
        <taxon>Tracheophyta</taxon>
        <taxon>Spermatophyta</taxon>
        <taxon>Magnoliopsida</taxon>
        <taxon>eudicotyledons</taxon>
        <taxon>Gunneridae</taxon>
        <taxon>Pentapetalae</taxon>
        <taxon>rosids</taxon>
        <taxon>malvids</taxon>
        <taxon>Brassicales</taxon>
        <taxon>Brassicaceae</taxon>
        <taxon>Arabideae</taxon>
        <taxon>Arabis</taxon>
    </lineage>
</organism>
<dbReference type="InterPro" id="IPR040256">
    <property type="entry name" value="At4g02000-like"/>
</dbReference>
<comment type="caution">
    <text evidence="6">The sequence shown here is derived from an EMBL/GenBank/DDBJ whole genome shotgun (WGS) entry which is preliminary data.</text>
</comment>
<dbReference type="InterPro" id="IPR011016">
    <property type="entry name" value="Znf_RING-CH"/>
</dbReference>